<evidence type="ECO:0000313" key="2">
    <source>
        <dbReference type="EMBL" id="KAK3781662.1"/>
    </source>
</evidence>
<dbReference type="Proteomes" id="UP001283361">
    <property type="component" value="Unassembled WGS sequence"/>
</dbReference>
<dbReference type="EMBL" id="JAWDGP010002612">
    <property type="protein sequence ID" value="KAK3781662.1"/>
    <property type="molecule type" value="Genomic_DNA"/>
</dbReference>
<feature type="compositionally biased region" description="Polar residues" evidence="1">
    <location>
        <begin position="1818"/>
        <end position="1833"/>
    </location>
</feature>
<feature type="compositionally biased region" description="Basic residues" evidence="1">
    <location>
        <begin position="168"/>
        <end position="183"/>
    </location>
</feature>
<proteinExistence type="predicted"/>
<organism evidence="2 3">
    <name type="scientific">Elysia crispata</name>
    <name type="common">lettuce slug</name>
    <dbReference type="NCBI Taxonomy" id="231223"/>
    <lineage>
        <taxon>Eukaryota</taxon>
        <taxon>Metazoa</taxon>
        <taxon>Spiralia</taxon>
        <taxon>Lophotrochozoa</taxon>
        <taxon>Mollusca</taxon>
        <taxon>Gastropoda</taxon>
        <taxon>Heterobranchia</taxon>
        <taxon>Euthyneura</taxon>
        <taxon>Panpulmonata</taxon>
        <taxon>Sacoglossa</taxon>
        <taxon>Placobranchoidea</taxon>
        <taxon>Plakobranchidae</taxon>
        <taxon>Elysia</taxon>
    </lineage>
</organism>
<reference evidence="2" key="1">
    <citation type="journal article" date="2023" name="G3 (Bethesda)">
        <title>A reference genome for the long-term kleptoplast-retaining sea slug Elysia crispata morphotype clarki.</title>
        <authorList>
            <person name="Eastman K.E."/>
            <person name="Pendleton A.L."/>
            <person name="Shaikh M.A."/>
            <person name="Suttiyut T."/>
            <person name="Ogas R."/>
            <person name="Tomko P."/>
            <person name="Gavelis G."/>
            <person name="Widhalm J.R."/>
            <person name="Wisecaver J.H."/>
        </authorList>
    </citation>
    <scope>NUCLEOTIDE SEQUENCE</scope>
    <source>
        <strain evidence="2">ECLA1</strain>
    </source>
</reference>
<feature type="region of interest" description="Disordered" evidence="1">
    <location>
        <begin position="529"/>
        <end position="551"/>
    </location>
</feature>
<feature type="region of interest" description="Disordered" evidence="1">
    <location>
        <begin position="1515"/>
        <end position="1537"/>
    </location>
</feature>
<feature type="region of interest" description="Disordered" evidence="1">
    <location>
        <begin position="1808"/>
        <end position="1838"/>
    </location>
</feature>
<gene>
    <name evidence="2" type="ORF">RRG08_043574</name>
</gene>
<evidence type="ECO:0000256" key="1">
    <source>
        <dbReference type="SAM" id="MobiDB-lite"/>
    </source>
</evidence>
<keyword evidence="3" id="KW-1185">Reference proteome</keyword>
<feature type="compositionally biased region" description="Low complexity" evidence="1">
    <location>
        <begin position="539"/>
        <end position="551"/>
    </location>
</feature>
<comment type="caution">
    <text evidence="2">The sequence shown here is derived from an EMBL/GenBank/DDBJ whole genome shotgun (WGS) entry which is preliminary data.</text>
</comment>
<evidence type="ECO:0000313" key="3">
    <source>
        <dbReference type="Proteomes" id="UP001283361"/>
    </source>
</evidence>
<feature type="compositionally biased region" description="Polar residues" evidence="1">
    <location>
        <begin position="1583"/>
        <end position="1597"/>
    </location>
</feature>
<name>A0AAE1A7I8_9GAST</name>
<sequence length="2047" mass="224034">MIPCSSCTVTFGSKSAFDKHIPCSGPPIDLTLVKAESTFDKPFQELATPDVGREWNQQIGKDCKINIKLIEDVEDKPSISSIENGFVIKKEEALSPSPSFGEEEREADGKLNVYPLFDTSAVSDKYEASRYSLPERVKITVEPSKELVHCDRGRGKGTRGQRNLRGSHSTRARGRKRRSKPKPPYRGFFADCNFQVPLLPRPTTVLSNKFVGTRDDRNSLSSPNTRECNETLQTQTLARAPLSYSGQQNMEMVSNTSRNSLPGANSNFLPIISQSQNIIQQFPTLNVNPCQIYSNQSPAFNSSAPFFSNLALNSLVPQGLMQGVLVGNQVLGLASSTGFSAGPICSSTKTEISTLPHSVGINSLSGLIGPTTVTTSTINNRFAIGSTNMWPGHLLGTAAQVVPERYQNDEKQSLLSEKALHHSLAERIRERDTNCSLQDRHKCLSSLSESQLATHANHVPEVQTSTTLLRGNTSQVLHTALTCSVAHCLNIPNEKVAQVKVNAMSEIPRCYSSNQKGNEQRTFQENRMRESAGAERYFSNTSSDNESTTSIDDVRSAYTNTFQTEHGSGAHDKAKSCKAKNIAKNKKGLPCKAREICRRKISEVDRRQLGKKAVIPCTSNSHAKAKKTSYENPIENTLFATSSQYHPSHVSVVPIESSPLTNNLSDLSNVLGIPSAINFSQAGSIGQAGTTVQASSPQFSPIEDYQNMGLQSMSGNLSALQQFSPVMLGDNFPQSTIVPLPSQVQIPGVKCVAHSCLPKVSSISTTASVNLEYGGKNHQAITNSPSLGGDSLIQRNVPTVVCDESHDDRLISITEGNTFVKGVASSLRTVMSDEKAISTNRSNLSPECKPRRKMKPSRRKTVQQLLNEFRVNAAKIRHRENNAQISQAISSNAGTELHASAPYLLPETILKRRRLKDFKKWREKFQSYRKIKPRTGNHVYACVQTLLPSLPKANSNLSATAGDSSNRIESATNAAFAPTMNVTGLNTVSSLAAAVTPPTKNVSSAVAELSTLPFNTSGSTTSSASSIIGRVAFLSVPRSASLDLSKTSKCVPKSSVSSGPITKETVPTMASTTSSKKLSLPTFTHLDMPVISAKCCVDQMHTTLPQGVMAKNSAANCSFTLTNSMPVKASHMIPTSLSSFYKPLTGLNQTSANKSKTSIRCAATAGVEKEKMSRTSDLPLSSLYDPSSGLLRESNALESDRFPKTDNTSRDSDIVTRTVSPTFVSPLGAKLNNRSIAENQVRCLQPLAQHDLTKLIQAGDSSALKKYTSPMGTDVANPEQIAFPVPLIKPNRKLRSQAPFVQATLATTELQSQLSSLGIPCSNTPMPPMTRIINLTGTAKSLPQSFNVRGESGSSQFSCQPSLSTNYLEPLGKHSFGLYELQSQPPVLATSLYSSGIVNTSVSQSFEARLPPASSRTPNLLPSPLVTKSTYLSGSRGMPSRPLINIPALLPTETRAMFTGAIDKTQTATCGSLVVHGLTTNTMSLIPKVSNEIGKQNPDVTSSFFQTPVVSTMASSMNSNSSVNGKGRGSSLTLSRRQNGCEPNKLISLKQNKHRHVNKKRCQNLYKSPFCRVARKSKGKVPSPSNLKLYSADTGTSEGKYERKSQRGTIGAQKKRLSIATKETFWSDFDCEKIDLRKMTFNGDPTLLTDALRPCCVLIPRLNLPTSESFRIHLCSHDGKDVLAKLDTFSSESDHEQSLANRITNRIRSTGHGSKIVITRNERKIKTCTRRRPAQQRRKYHNTKHFEVFWSLARKGKLSSSQTKRNVKIKGAENSNFTFTTHPAHSSDIKTDCAPDVACRNSMIESYPSELDGELEQRSPSYFRESQSSSDFEPTTEKSEIAADIENYTVSKVSQVKDMDMEELESCVLKRRELCRVSNIRMSKLKTAASETSSPGKDDKDFKSGGVAQNYTHNLLKQLDCQHGYKKVVIEPDYQIAQTDDLSVQTTESQPRAHQALGIQDGAEIYYSSESDSEILFEEAHRSQITTPQWKKAMVRRHREVTMFLVKHANCFTSMDDTEEYYCKICGKYKTNGLFKLCSHLKSHIVG</sequence>
<feature type="compositionally biased region" description="Low complexity" evidence="1">
    <location>
        <begin position="1515"/>
        <end position="1524"/>
    </location>
</feature>
<feature type="region of interest" description="Disordered" evidence="1">
    <location>
        <begin position="1576"/>
        <end position="1610"/>
    </location>
</feature>
<accession>A0AAE1A7I8</accession>
<feature type="region of interest" description="Disordered" evidence="1">
    <location>
        <begin position="150"/>
        <end position="185"/>
    </location>
</feature>
<protein>
    <submittedName>
        <fullName evidence="2">Uncharacterized protein</fullName>
    </submittedName>
</protein>